<sequence>ELERRTREFSELIDSFRGTVYAVSKREEGPNYFTALKELEISRMLYTQALDSLHLIEEDSVFKHKARIMSHFVAACLLEFESNLASIIGERMAPELLIEDEKGLDYLRKAMRAKNALFERDVTPTQRADYCRRLVSGYDEIISAKLKLLSRLEVS</sequence>
<evidence type="ECO:0000313" key="2">
    <source>
        <dbReference type="Proteomes" id="UP000270094"/>
    </source>
</evidence>
<keyword evidence="2" id="KW-1185">Reference proteome</keyword>
<proteinExistence type="predicted"/>
<gene>
    <name evidence="1" type="ORF">SVUK_LOCUS19585</name>
</gene>
<protein>
    <submittedName>
        <fullName evidence="1">Uncharacterized protein</fullName>
    </submittedName>
</protein>
<dbReference type="AlphaFoldDB" id="A0A3P7K880"/>
<evidence type="ECO:0000313" key="1">
    <source>
        <dbReference type="EMBL" id="VDM84587.1"/>
    </source>
</evidence>
<organism evidence="1 2">
    <name type="scientific">Strongylus vulgaris</name>
    <name type="common">Blood worm</name>
    <dbReference type="NCBI Taxonomy" id="40348"/>
    <lineage>
        <taxon>Eukaryota</taxon>
        <taxon>Metazoa</taxon>
        <taxon>Ecdysozoa</taxon>
        <taxon>Nematoda</taxon>
        <taxon>Chromadorea</taxon>
        <taxon>Rhabditida</taxon>
        <taxon>Rhabditina</taxon>
        <taxon>Rhabditomorpha</taxon>
        <taxon>Strongyloidea</taxon>
        <taxon>Strongylidae</taxon>
        <taxon>Strongylus</taxon>
    </lineage>
</organism>
<reference evidence="1 2" key="1">
    <citation type="submission" date="2018-11" db="EMBL/GenBank/DDBJ databases">
        <authorList>
            <consortium name="Pathogen Informatics"/>
        </authorList>
    </citation>
    <scope>NUCLEOTIDE SEQUENCE [LARGE SCALE GENOMIC DNA]</scope>
</reference>
<name>A0A3P7K880_STRVU</name>
<dbReference type="EMBL" id="UYYB01131282">
    <property type="protein sequence ID" value="VDM84587.1"/>
    <property type="molecule type" value="Genomic_DNA"/>
</dbReference>
<feature type="non-terminal residue" evidence="1">
    <location>
        <position position="1"/>
    </location>
</feature>
<accession>A0A3P7K880</accession>
<dbReference type="Proteomes" id="UP000270094">
    <property type="component" value="Unassembled WGS sequence"/>
</dbReference>